<evidence type="ECO:0000256" key="1">
    <source>
        <dbReference type="SAM" id="Phobius"/>
    </source>
</evidence>
<keyword evidence="3" id="KW-1185">Reference proteome</keyword>
<dbReference type="RefSeq" id="WP_008885028.1">
    <property type="nucleotide sequence ID" value="NZ_FNAV01000017.1"/>
</dbReference>
<proteinExistence type="predicted"/>
<sequence length="95" mass="9603">MTEALSQIPLLQLFAGLAAGLALGLFHFATLHRVAALYVGGGSAPKALALQLGRFALLVAGLVLLALWGATALLAGAAGVMIGRAVVLRRNRSAA</sequence>
<keyword evidence="1" id="KW-0472">Membrane</keyword>
<evidence type="ECO:0000313" key="3">
    <source>
        <dbReference type="Proteomes" id="UP000198994"/>
    </source>
</evidence>
<dbReference type="AlphaFoldDB" id="A0A1G7K459"/>
<accession>A0A1G7K459</accession>
<dbReference type="Pfam" id="PF12966">
    <property type="entry name" value="AtpR"/>
    <property type="match status" value="1"/>
</dbReference>
<evidence type="ECO:0000313" key="2">
    <source>
        <dbReference type="EMBL" id="SDF31880.1"/>
    </source>
</evidence>
<dbReference type="STRING" id="282683.SAMN04488105_11728"/>
<dbReference type="Proteomes" id="UP000198994">
    <property type="component" value="Unassembled WGS sequence"/>
</dbReference>
<dbReference type="InterPro" id="IPR017581">
    <property type="entry name" value="AtpR-like"/>
</dbReference>
<dbReference type="EMBL" id="FNAV01000017">
    <property type="protein sequence ID" value="SDF31880.1"/>
    <property type="molecule type" value="Genomic_DNA"/>
</dbReference>
<feature type="transmembrane region" description="Helical" evidence="1">
    <location>
        <begin position="12"/>
        <end position="35"/>
    </location>
</feature>
<protein>
    <submittedName>
        <fullName evidence="2">F1/F0 ATPase, subunit 2</fullName>
    </submittedName>
</protein>
<keyword evidence="1" id="KW-1133">Transmembrane helix</keyword>
<reference evidence="3" key="1">
    <citation type="submission" date="2016-10" db="EMBL/GenBank/DDBJ databases">
        <authorList>
            <person name="Varghese N."/>
            <person name="Submissions S."/>
        </authorList>
    </citation>
    <scope>NUCLEOTIDE SEQUENCE [LARGE SCALE GENOMIC DNA]</scope>
    <source>
        <strain evidence="3">DSM 10146</strain>
    </source>
</reference>
<organism evidence="2 3">
    <name type="scientific">Salipiger thiooxidans</name>
    <dbReference type="NCBI Taxonomy" id="282683"/>
    <lineage>
        <taxon>Bacteria</taxon>
        <taxon>Pseudomonadati</taxon>
        <taxon>Pseudomonadota</taxon>
        <taxon>Alphaproteobacteria</taxon>
        <taxon>Rhodobacterales</taxon>
        <taxon>Roseobacteraceae</taxon>
        <taxon>Salipiger</taxon>
    </lineage>
</organism>
<name>A0A1G7K459_9RHOB</name>
<gene>
    <name evidence="2" type="ORF">SAMN04488105_11728</name>
</gene>
<keyword evidence="1" id="KW-0812">Transmembrane</keyword>
<feature type="transmembrane region" description="Helical" evidence="1">
    <location>
        <begin position="55"/>
        <end position="82"/>
    </location>
</feature>